<evidence type="ECO:0000313" key="2">
    <source>
        <dbReference type="Proteomes" id="UP000034112"/>
    </source>
</evidence>
<evidence type="ECO:0000313" key="1">
    <source>
        <dbReference type="EMBL" id="KKO97270.1"/>
    </source>
</evidence>
<dbReference type="AlphaFoldDB" id="A0A0F9WVU7"/>
<proteinExistence type="predicted"/>
<sequence>MTRKLTARPRRNPALPITRRLNAGLHVHHKAAVAGIIVQLLAVFHPRVVDVAGARHGAVVEGVAARVADGLAVVVVDVDVDAGLDGAGLACSCDADAGLGGGGQGEDG</sequence>
<accession>A0A0F9WVU7</accession>
<comment type="caution">
    <text evidence="1">The sequence shown here is derived from an EMBL/GenBank/DDBJ whole genome shotgun (WGS) entry which is preliminary data.</text>
</comment>
<name>A0A0F9WVU7_TRIHA</name>
<dbReference type="EMBL" id="JOKZ01000597">
    <property type="protein sequence ID" value="KKO97270.1"/>
    <property type="molecule type" value="Genomic_DNA"/>
</dbReference>
<organism evidence="1 2">
    <name type="scientific">Trichoderma harzianum</name>
    <name type="common">Hypocrea lixii</name>
    <dbReference type="NCBI Taxonomy" id="5544"/>
    <lineage>
        <taxon>Eukaryota</taxon>
        <taxon>Fungi</taxon>
        <taxon>Dikarya</taxon>
        <taxon>Ascomycota</taxon>
        <taxon>Pezizomycotina</taxon>
        <taxon>Sordariomycetes</taxon>
        <taxon>Hypocreomycetidae</taxon>
        <taxon>Hypocreales</taxon>
        <taxon>Hypocreaceae</taxon>
        <taxon>Trichoderma</taxon>
    </lineage>
</organism>
<gene>
    <name evidence="1" type="ORF">THAR02_10621</name>
</gene>
<dbReference type="Proteomes" id="UP000034112">
    <property type="component" value="Unassembled WGS sequence"/>
</dbReference>
<protein>
    <submittedName>
        <fullName evidence="1">Uncharacterized protein</fullName>
    </submittedName>
</protein>
<reference evidence="2" key="1">
    <citation type="journal article" date="2015" name="Genome Announc.">
        <title>Draft whole-genome sequence of the biocontrol agent Trichoderma harzianum T6776.</title>
        <authorList>
            <person name="Baroncelli R."/>
            <person name="Piaggeschi G."/>
            <person name="Fiorini L."/>
            <person name="Bertolini E."/>
            <person name="Zapparata A."/>
            <person name="Pe M.E."/>
            <person name="Sarrocco S."/>
            <person name="Vannacci G."/>
        </authorList>
    </citation>
    <scope>NUCLEOTIDE SEQUENCE [LARGE SCALE GENOMIC DNA]</scope>
    <source>
        <strain evidence="2">T6776</strain>
    </source>
</reference>